<sequence length="272" mass="31126">MSEEDEESSTFASLFIIELEERWSEIEILIEQIKLQTNDDVKNVLCRSAVVLLVAHLEGFMKEAAATLIKDLNKHCSFLEFPKRIQKTFCSLYLSNINDSGGIDNRIQGKLLEKFGELNARLSVEPFLFERNKNPSPTVIEIILNNFGVKDFFKLLHKSSLDIVFENNSSETLTLLEDLKNYTIQAVVSYPYEIDLEKYNMSILDGKLAREDSLWIVFIDELLKKRHSIAHGSNFQNEIAVNELEDAKTKVQILQYAITLVLFNSTISPALK</sequence>
<dbReference type="AlphaFoldDB" id="A0A7H0YBN0"/>
<evidence type="ECO:0000259" key="1">
    <source>
        <dbReference type="Pfam" id="PF18735"/>
    </source>
</evidence>
<gene>
    <name evidence="2" type="ORF">IAQ67_05365</name>
</gene>
<dbReference type="InterPro" id="IPR041519">
    <property type="entry name" value="HEPN_RiboL-PSP"/>
</dbReference>
<protein>
    <recommendedName>
        <fullName evidence="1">RiboL-PSP-HEPN domain-containing protein</fullName>
    </recommendedName>
</protein>
<proteinExistence type="predicted"/>
<name>A0A7H0YBN0_9BACL</name>
<organism evidence="2 3">
    <name type="scientific">Paenibacillus peoriae</name>
    <dbReference type="NCBI Taxonomy" id="59893"/>
    <lineage>
        <taxon>Bacteria</taxon>
        <taxon>Bacillati</taxon>
        <taxon>Bacillota</taxon>
        <taxon>Bacilli</taxon>
        <taxon>Bacillales</taxon>
        <taxon>Paenibacillaceae</taxon>
        <taxon>Paenibacillus</taxon>
    </lineage>
</organism>
<reference evidence="2 3" key="1">
    <citation type="submission" date="2020-09" db="EMBL/GenBank/DDBJ databases">
        <title>Characterization of Paenibacillus peoriae strain ZF390 with broad-spectrum antimicrobial activity as a potential biocontrol agent.</title>
        <authorList>
            <person name="Li L."/>
            <person name="Zhao Y."/>
            <person name="Li B."/>
            <person name="Xie X."/>
        </authorList>
    </citation>
    <scope>NUCLEOTIDE SEQUENCE [LARGE SCALE GENOMIC DNA]</scope>
    <source>
        <strain evidence="2 3">ZF390</strain>
    </source>
</reference>
<evidence type="ECO:0000313" key="3">
    <source>
        <dbReference type="Proteomes" id="UP000516384"/>
    </source>
</evidence>
<dbReference type="EMBL" id="CP061172">
    <property type="protein sequence ID" value="QNR68488.1"/>
    <property type="molecule type" value="Genomic_DNA"/>
</dbReference>
<accession>A0A7H0YBN0</accession>
<dbReference type="Pfam" id="PF18735">
    <property type="entry name" value="HEPN_RiboL-PSP"/>
    <property type="match status" value="1"/>
</dbReference>
<dbReference type="Proteomes" id="UP000516384">
    <property type="component" value="Chromosome"/>
</dbReference>
<evidence type="ECO:0000313" key="2">
    <source>
        <dbReference type="EMBL" id="QNR68488.1"/>
    </source>
</evidence>
<feature type="domain" description="RiboL-PSP-HEPN" evidence="1">
    <location>
        <begin position="18"/>
        <end position="257"/>
    </location>
</feature>